<dbReference type="EMBL" id="JAHUTI010064909">
    <property type="protein sequence ID" value="MED6253265.1"/>
    <property type="molecule type" value="Genomic_DNA"/>
</dbReference>
<name>A0ABU7BT52_9TELE</name>
<evidence type="ECO:0000313" key="3">
    <source>
        <dbReference type="Proteomes" id="UP001345963"/>
    </source>
</evidence>
<sequence>LGHPGGARSRAAAPPHREEPVEVAWASIPDAFLGRCSSHVPPGGGPGDGPGHAGGTMSLGWPGNALGSPGGAGGGVWGEGSLGVSAESAAPATRIKRKTTTSFLAVLTTFFMKVTSSYTTM</sequence>
<organism evidence="2 3">
    <name type="scientific">Ataeniobius toweri</name>
    <dbReference type="NCBI Taxonomy" id="208326"/>
    <lineage>
        <taxon>Eukaryota</taxon>
        <taxon>Metazoa</taxon>
        <taxon>Chordata</taxon>
        <taxon>Craniata</taxon>
        <taxon>Vertebrata</taxon>
        <taxon>Euteleostomi</taxon>
        <taxon>Actinopterygii</taxon>
        <taxon>Neopterygii</taxon>
        <taxon>Teleostei</taxon>
        <taxon>Neoteleostei</taxon>
        <taxon>Acanthomorphata</taxon>
        <taxon>Ovalentaria</taxon>
        <taxon>Atherinomorphae</taxon>
        <taxon>Cyprinodontiformes</taxon>
        <taxon>Goodeidae</taxon>
        <taxon>Ataeniobius</taxon>
    </lineage>
</organism>
<evidence type="ECO:0000256" key="1">
    <source>
        <dbReference type="SAM" id="MobiDB-lite"/>
    </source>
</evidence>
<feature type="compositionally biased region" description="Gly residues" evidence="1">
    <location>
        <begin position="45"/>
        <end position="54"/>
    </location>
</feature>
<feature type="compositionally biased region" description="Low complexity" evidence="1">
    <location>
        <begin position="1"/>
        <end position="14"/>
    </location>
</feature>
<protein>
    <submittedName>
        <fullName evidence="2">Uncharacterized protein</fullName>
    </submittedName>
</protein>
<feature type="compositionally biased region" description="Gly residues" evidence="1">
    <location>
        <begin position="68"/>
        <end position="81"/>
    </location>
</feature>
<feature type="region of interest" description="Disordered" evidence="1">
    <location>
        <begin position="36"/>
        <end position="93"/>
    </location>
</feature>
<reference evidence="2 3" key="1">
    <citation type="submission" date="2021-07" db="EMBL/GenBank/DDBJ databases">
        <authorList>
            <person name="Palmer J.M."/>
        </authorList>
    </citation>
    <scope>NUCLEOTIDE SEQUENCE [LARGE SCALE GENOMIC DNA]</scope>
    <source>
        <strain evidence="2 3">AT_MEX2019</strain>
        <tissue evidence="2">Muscle</tissue>
    </source>
</reference>
<comment type="caution">
    <text evidence="2">The sequence shown here is derived from an EMBL/GenBank/DDBJ whole genome shotgun (WGS) entry which is preliminary data.</text>
</comment>
<feature type="non-terminal residue" evidence="2">
    <location>
        <position position="1"/>
    </location>
</feature>
<evidence type="ECO:0000313" key="2">
    <source>
        <dbReference type="EMBL" id="MED6253265.1"/>
    </source>
</evidence>
<feature type="region of interest" description="Disordered" evidence="1">
    <location>
        <begin position="1"/>
        <end position="21"/>
    </location>
</feature>
<dbReference type="Proteomes" id="UP001345963">
    <property type="component" value="Unassembled WGS sequence"/>
</dbReference>
<gene>
    <name evidence="2" type="ORF">ATANTOWER_025480</name>
</gene>
<accession>A0ABU7BT52</accession>
<proteinExistence type="predicted"/>
<keyword evidence="3" id="KW-1185">Reference proteome</keyword>